<sequence>MSVNSLFLHYGRPNTAYQRLDDRTLLPHQKGSPGIHEGFENHVFLANVNSSDAALRLLIGSGRISITKKHAVDAGGTNGASITWSLLYISVTRGCRSVNVEKSFSLKCYVGTIIPQPLHPKGYPGFSFTITSRYGMVTIRYLAKVRSSKTTLLARSPVSVVMTPFQVS</sequence>
<dbReference type="Proteomes" id="UP000192247">
    <property type="component" value="Unassembled WGS sequence"/>
</dbReference>
<organism evidence="1 2">
    <name type="scientific">Tropilaelaps mercedesae</name>
    <dbReference type="NCBI Taxonomy" id="418985"/>
    <lineage>
        <taxon>Eukaryota</taxon>
        <taxon>Metazoa</taxon>
        <taxon>Ecdysozoa</taxon>
        <taxon>Arthropoda</taxon>
        <taxon>Chelicerata</taxon>
        <taxon>Arachnida</taxon>
        <taxon>Acari</taxon>
        <taxon>Parasitiformes</taxon>
        <taxon>Mesostigmata</taxon>
        <taxon>Gamasina</taxon>
        <taxon>Dermanyssoidea</taxon>
        <taxon>Laelapidae</taxon>
        <taxon>Tropilaelaps</taxon>
    </lineage>
</organism>
<protein>
    <submittedName>
        <fullName evidence="1">Uncharacterized protein</fullName>
    </submittedName>
</protein>
<evidence type="ECO:0000313" key="1">
    <source>
        <dbReference type="EMBL" id="OQR70280.1"/>
    </source>
</evidence>
<name>A0A1V9X9R1_9ACAR</name>
<keyword evidence="2" id="KW-1185">Reference proteome</keyword>
<reference evidence="1 2" key="1">
    <citation type="journal article" date="2017" name="Gigascience">
        <title>Draft genome of the honey bee ectoparasitic mite, Tropilaelaps mercedesae, is shaped by the parasitic life history.</title>
        <authorList>
            <person name="Dong X."/>
            <person name="Armstrong S.D."/>
            <person name="Xia D."/>
            <person name="Makepeace B.L."/>
            <person name="Darby A.C."/>
            <person name="Kadowaki T."/>
        </authorList>
    </citation>
    <scope>NUCLEOTIDE SEQUENCE [LARGE SCALE GENOMIC DNA]</scope>
    <source>
        <strain evidence="1">Wuxi-XJTLU</strain>
    </source>
</reference>
<comment type="caution">
    <text evidence="1">The sequence shown here is derived from an EMBL/GenBank/DDBJ whole genome shotgun (WGS) entry which is preliminary data.</text>
</comment>
<dbReference type="InParanoid" id="A0A1V9X9R1"/>
<dbReference type="EMBL" id="MNPL01018034">
    <property type="protein sequence ID" value="OQR70280.1"/>
    <property type="molecule type" value="Genomic_DNA"/>
</dbReference>
<gene>
    <name evidence="1" type="ORF">BIW11_11729</name>
</gene>
<dbReference type="AlphaFoldDB" id="A0A1V9X9R1"/>
<proteinExistence type="predicted"/>
<evidence type="ECO:0000313" key="2">
    <source>
        <dbReference type="Proteomes" id="UP000192247"/>
    </source>
</evidence>
<accession>A0A1V9X9R1</accession>